<feature type="transmembrane region" description="Helical" evidence="1">
    <location>
        <begin position="93"/>
        <end position="116"/>
    </location>
</feature>
<keyword evidence="1" id="KW-0812">Transmembrane</keyword>
<name>D5V4Y0_ARCNC</name>
<keyword evidence="3" id="KW-1185">Reference proteome</keyword>
<keyword evidence="1" id="KW-0472">Membrane</keyword>
<dbReference type="KEGG" id="ant:Arnit_0276"/>
<dbReference type="RefSeq" id="WP_013134087.1">
    <property type="nucleotide sequence ID" value="NC_014166.1"/>
</dbReference>
<feature type="transmembrane region" description="Helical" evidence="1">
    <location>
        <begin position="276"/>
        <end position="298"/>
    </location>
</feature>
<feature type="transmembrane region" description="Helical" evidence="1">
    <location>
        <begin position="196"/>
        <end position="211"/>
    </location>
</feature>
<sequence>MNIDRDSFINASKELLKIVLTLCIGVLGSILFIYLNLPIPWLLGAICATSFAVRYDTLPLKSPKIFSSPARVIIGVTIGSAFSPEIFNYLNVYFFSLLLVIPFTIITILLGMFYYYKILHFEKKTAFFCSIPGGLIELVILGEQIKADTRKITLVQSSRLLFIVLSLPFIVHYIFNVDVSGNQVITETLSQIDLKQLFYLVCIGTIGAIIGKKLNLFAAFLMGPMFLSIFAFSIGFVDSRPPDELLKLVQVIFGTIIGFTFKGIKLDIVIKTLLSTFGHFIILACITTTFTLIVSYFFDFPILSILLAFAPGGQADINLIAIIVGANVPYIAVHHIVRLFLVMNLSNIFAKRLE</sequence>
<feature type="transmembrane region" description="Helical" evidence="1">
    <location>
        <begin position="160"/>
        <end position="176"/>
    </location>
</feature>
<dbReference type="NCBIfam" id="TIGR03082">
    <property type="entry name" value="Gneg_AbrB_dup"/>
    <property type="match status" value="1"/>
</dbReference>
<evidence type="ECO:0000313" key="3">
    <source>
        <dbReference type="Proteomes" id="UP000000939"/>
    </source>
</evidence>
<feature type="transmembrane region" description="Helical" evidence="1">
    <location>
        <begin position="318"/>
        <end position="341"/>
    </location>
</feature>
<dbReference type="GO" id="GO:0016020">
    <property type="term" value="C:membrane"/>
    <property type="evidence" value="ECO:0007669"/>
    <property type="project" value="InterPro"/>
</dbReference>
<accession>D5V4Y0</accession>
<dbReference type="PIRSF" id="PIRSF038991">
    <property type="entry name" value="Protein_AbrB"/>
    <property type="match status" value="1"/>
</dbReference>
<dbReference type="HOGENOM" id="CLU_050210_2_1_7"/>
<dbReference type="PANTHER" id="PTHR38457">
    <property type="entry name" value="REGULATOR ABRB-RELATED"/>
    <property type="match status" value="1"/>
</dbReference>
<dbReference type="STRING" id="572480.Arnit_0276"/>
<dbReference type="PANTHER" id="PTHR38457:SF1">
    <property type="entry name" value="REGULATOR ABRB-RELATED"/>
    <property type="match status" value="1"/>
</dbReference>
<dbReference type="EMBL" id="CP001999">
    <property type="protein sequence ID" value="ADG91942.1"/>
    <property type="molecule type" value="Genomic_DNA"/>
</dbReference>
<dbReference type="Pfam" id="PF05145">
    <property type="entry name" value="AbrB"/>
    <property type="match status" value="1"/>
</dbReference>
<reference evidence="2 3" key="1">
    <citation type="journal article" date="2010" name="Stand. Genomic Sci.">
        <title>Complete genome sequence of Arcobacter nitrofigilis type strain (CI).</title>
        <authorList>
            <person name="Pati A."/>
            <person name="Gronow S."/>
            <person name="Lapidus A."/>
            <person name="Copeland A."/>
            <person name="Glavina Del Rio T."/>
            <person name="Nolan M."/>
            <person name="Lucas S."/>
            <person name="Tice H."/>
            <person name="Cheng J.F."/>
            <person name="Han C."/>
            <person name="Chertkov O."/>
            <person name="Bruce D."/>
            <person name="Tapia R."/>
            <person name="Goodwin L."/>
            <person name="Pitluck S."/>
            <person name="Liolios K."/>
            <person name="Ivanova N."/>
            <person name="Mavromatis K."/>
            <person name="Chen A."/>
            <person name="Palaniappan K."/>
            <person name="Land M."/>
            <person name="Hauser L."/>
            <person name="Chang Y.J."/>
            <person name="Jeffries C.D."/>
            <person name="Detter J.C."/>
            <person name="Rohde M."/>
            <person name="Goker M."/>
            <person name="Bristow J."/>
            <person name="Eisen J.A."/>
            <person name="Markowitz V."/>
            <person name="Hugenholtz P."/>
            <person name="Klenk H.P."/>
            <person name="Kyrpides N.C."/>
        </authorList>
    </citation>
    <scope>NUCLEOTIDE SEQUENCE [LARGE SCALE GENOMIC DNA]</scope>
    <source>
        <strain evidence="3">ATCC 33309 / DSM 7299 / CCUG 15893 / LMG 7604 / NCTC 12251 / CI</strain>
    </source>
</reference>
<feature type="transmembrane region" description="Helical" evidence="1">
    <location>
        <begin position="248"/>
        <end position="264"/>
    </location>
</feature>
<dbReference type="InterPro" id="IPR017516">
    <property type="entry name" value="AbrB_dup"/>
</dbReference>
<feature type="transmembrane region" description="Helical" evidence="1">
    <location>
        <begin position="15"/>
        <end position="35"/>
    </location>
</feature>
<keyword evidence="1" id="KW-1133">Transmembrane helix</keyword>
<organism evidence="2 3">
    <name type="scientific">Arcobacter nitrofigilis (strain ATCC 33309 / DSM 7299 / CCUG 15893 / LMG 7604 / NCTC 12251 / CI)</name>
    <name type="common">Campylobacter nitrofigilis</name>
    <dbReference type="NCBI Taxonomy" id="572480"/>
    <lineage>
        <taxon>Bacteria</taxon>
        <taxon>Pseudomonadati</taxon>
        <taxon>Campylobacterota</taxon>
        <taxon>Epsilonproteobacteria</taxon>
        <taxon>Campylobacterales</taxon>
        <taxon>Arcobacteraceae</taxon>
        <taxon>Arcobacter</taxon>
    </lineage>
</organism>
<dbReference type="GO" id="GO:0010468">
    <property type="term" value="P:regulation of gene expression"/>
    <property type="evidence" value="ECO:0007669"/>
    <property type="project" value="InterPro"/>
</dbReference>
<dbReference type="OrthoDB" id="7157734at2"/>
<dbReference type="Proteomes" id="UP000000939">
    <property type="component" value="Chromosome"/>
</dbReference>
<dbReference type="AlphaFoldDB" id="D5V4Y0"/>
<dbReference type="eggNOG" id="COG3180">
    <property type="taxonomic scope" value="Bacteria"/>
</dbReference>
<feature type="transmembrane region" description="Helical" evidence="1">
    <location>
        <begin position="216"/>
        <end position="236"/>
    </location>
</feature>
<dbReference type="InterPro" id="IPR007820">
    <property type="entry name" value="AbrB_fam"/>
</dbReference>
<gene>
    <name evidence="2" type="ordered locus">Arnit_0276</name>
</gene>
<evidence type="ECO:0000313" key="2">
    <source>
        <dbReference type="EMBL" id="ADG91942.1"/>
    </source>
</evidence>
<proteinExistence type="predicted"/>
<protein>
    <submittedName>
        <fullName evidence="2">Membrane protein AbrB duplication</fullName>
    </submittedName>
</protein>
<evidence type="ECO:0000256" key="1">
    <source>
        <dbReference type="SAM" id="Phobius"/>
    </source>
</evidence>